<dbReference type="Pfam" id="PF07690">
    <property type="entry name" value="MFS_1"/>
    <property type="match status" value="1"/>
</dbReference>
<dbReference type="PANTHER" id="PTHR23504:SF31">
    <property type="entry name" value="MAJOR FACILITATOR SUPERFAMILY DOMAIN-CONTAINING PROTEIN 10"/>
    <property type="match status" value="1"/>
</dbReference>
<name>A0ABZ1CBT0_9BACT</name>
<protein>
    <submittedName>
        <fullName evidence="8">MFS transporter</fullName>
    </submittedName>
</protein>
<feature type="transmembrane region" description="Helical" evidence="6">
    <location>
        <begin position="340"/>
        <end position="366"/>
    </location>
</feature>
<feature type="transmembrane region" description="Helical" evidence="6">
    <location>
        <begin position="254"/>
        <end position="275"/>
    </location>
</feature>
<feature type="transmembrane region" description="Helical" evidence="6">
    <location>
        <begin position="287"/>
        <end position="304"/>
    </location>
</feature>
<proteinExistence type="predicted"/>
<reference evidence="8 9" key="2">
    <citation type="submission" date="2023-12" db="EMBL/GenBank/DDBJ databases">
        <title>Description of an unclassified Opitutus bacterium of Verrucomicrobiota.</title>
        <authorList>
            <person name="Zhang D.-F."/>
        </authorList>
    </citation>
    <scope>NUCLEOTIDE SEQUENCE [LARGE SCALE GENOMIC DNA]</scope>
    <source>
        <strain evidence="8 9">WL0086</strain>
    </source>
</reference>
<feature type="transmembrane region" description="Helical" evidence="6">
    <location>
        <begin position="59"/>
        <end position="83"/>
    </location>
</feature>
<feature type="transmembrane region" description="Helical" evidence="6">
    <location>
        <begin position="387"/>
        <end position="420"/>
    </location>
</feature>
<evidence type="ECO:0000256" key="6">
    <source>
        <dbReference type="SAM" id="Phobius"/>
    </source>
</evidence>
<keyword evidence="4 6" id="KW-1133">Transmembrane helix</keyword>
<gene>
    <name evidence="8" type="ORF">K1X11_004755</name>
</gene>
<evidence type="ECO:0000256" key="1">
    <source>
        <dbReference type="ARBA" id="ARBA00004141"/>
    </source>
</evidence>
<evidence type="ECO:0000256" key="4">
    <source>
        <dbReference type="ARBA" id="ARBA00022989"/>
    </source>
</evidence>
<feature type="transmembrane region" description="Helical" evidence="6">
    <location>
        <begin position="95"/>
        <end position="112"/>
    </location>
</feature>
<reference evidence="8 9" key="1">
    <citation type="submission" date="2021-08" db="EMBL/GenBank/DDBJ databases">
        <authorList>
            <person name="Zhang D."/>
            <person name="Zhang A."/>
            <person name="Wang L."/>
        </authorList>
    </citation>
    <scope>NUCLEOTIDE SEQUENCE [LARGE SCALE GENOMIC DNA]</scope>
    <source>
        <strain evidence="8 9">WL0086</strain>
    </source>
</reference>
<feature type="transmembrane region" description="Helical" evidence="6">
    <location>
        <begin position="316"/>
        <end position="334"/>
    </location>
</feature>
<sequence>MGVIFLTLYIDLIGFSIIFPLVPDILQHYLGLEGSTGLLGSAVAATEWIAGLIGKDSNFAAVLLGGVLSSLYALLQFVFAPFWGAMSDQRGRRHVLTLTVAGTALSYVLWVVSGSFWLFVFARLLGGIFGGNISVATAAVADVTTREERAKAMGLVGAAFGLGLVTGPAIGAATAQINLLDHAPALARFGLHPFSVPALLSLVLSVINLLWIRARFDETLKAENRTDATAKIRLRHPLRAAAEIHSPAARRVNFIGFTFALAFCAMEFSLTFLGAERFGFTAAGNGIMLAYLGFWSILTQGMIVRRLLKKRSEISVLTTGLILATVGFALVGLSPNVPTLYVGLAILALGAGFVNPATSGLISLYSDANEQGRALGVFRSLGSLARAVTPIAAGVVFWIVSGTAVFGAAAALALGAWYIARTLPPPQK</sequence>
<feature type="transmembrane region" description="Helical" evidence="6">
    <location>
        <begin position="118"/>
        <end position="140"/>
    </location>
</feature>
<evidence type="ECO:0000259" key="7">
    <source>
        <dbReference type="PROSITE" id="PS50850"/>
    </source>
</evidence>
<feature type="transmembrane region" description="Helical" evidence="6">
    <location>
        <begin position="194"/>
        <end position="212"/>
    </location>
</feature>
<dbReference type="RefSeq" id="WP_225919546.1">
    <property type="nucleotide sequence ID" value="NZ_CP139781.1"/>
</dbReference>
<evidence type="ECO:0000256" key="3">
    <source>
        <dbReference type="ARBA" id="ARBA00022692"/>
    </source>
</evidence>
<dbReference type="InterPro" id="IPR011701">
    <property type="entry name" value="MFS"/>
</dbReference>
<feature type="transmembrane region" description="Helical" evidence="6">
    <location>
        <begin position="34"/>
        <end position="53"/>
    </location>
</feature>
<keyword evidence="2" id="KW-0813">Transport</keyword>
<dbReference type="InterPro" id="IPR020846">
    <property type="entry name" value="MFS_dom"/>
</dbReference>
<evidence type="ECO:0000256" key="2">
    <source>
        <dbReference type="ARBA" id="ARBA00022448"/>
    </source>
</evidence>
<dbReference type="Gene3D" id="1.20.1250.20">
    <property type="entry name" value="MFS general substrate transporter like domains"/>
    <property type="match status" value="1"/>
</dbReference>
<dbReference type="PRINTS" id="PR01035">
    <property type="entry name" value="TCRTETA"/>
</dbReference>
<dbReference type="InterPro" id="IPR001958">
    <property type="entry name" value="Tet-R_TetA/multi-R_MdtG-like"/>
</dbReference>
<accession>A0ABZ1CBT0</accession>
<evidence type="ECO:0000256" key="5">
    <source>
        <dbReference type="ARBA" id="ARBA00023136"/>
    </source>
</evidence>
<feature type="transmembrane region" description="Helical" evidence="6">
    <location>
        <begin position="6"/>
        <end position="22"/>
    </location>
</feature>
<feature type="domain" description="Major facilitator superfamily (MFS) profile" evidence="7">
    <location>
        <begin position="1"/>
        <end position="428"/>
    </location>
</feature>
<keyword evidence="9" id="KW-1185">Reference proteome</keyword>
<dbReference type="PROSITE" id="PS50850">
    <property type="entry name" value="MFS"/>
    <property type="match status" value="1"/>
</dbReference>
<dbReference type="PANTHER" id="PTHR23504">
    <property type="entry name" value="MAJOR FACILITATOR SUPERFAMILY DOMAIN-CONTAINING PROTEIN 10"/>
    <property type="match status" value="1"/>
</dbReference>
<feature type="transmembrane region" description="Helical" evidence="6">
    <location>
        <begin position="152"/>
        <end position="174"/>
    </location>
</feature>
<dbReference type="Proteomes" id="UP000738431">
    <property type="component" value="Chromosome"/>
</dbReference>
<evidence type="ECO:0000313" key="9">
    <source>
        <dbReference type="Proteomes" id="UP000738431"/>
    </source>
</evidence>
<keyword evidence="5 6" id="KW-0472">Membrane</keyword>
<comment type="subcellular location">
    <subcellularLocation>
        <location evidence="1">Membrane</location>
        <topology evidence="1">Multi-pass membrane protein</topology>
    </subcellularLocation>
</comment>
<dbReference type="InterPro" id="IPR036259">
    <property type="entry name" value="MFS_trans_sf"/>
</dbReference>
<organism evidence="8 9">
    <name type="scientific">Actomonas aquatica</name>
    <dbReference type="NCBI Taxonomy" id="2866162"/>
    <lineage>
        <taxon>Bacteria</taxon>
        <taxon>Pseudomonadati</taxon>
        <taxon>Verrucomicrobiota</taxon>
        <taxon>Opitutia</taxon>
        <taxon>Opitutales</taxon>
        <taxon>Opitutaceae</taxon>
        <taxon>Actomonas</taxon>
    </lineage>
</organism>
<dbReference type="EMBL" id="CP139781">
    <property type="protein sequence ID" value="WRQ88703.1"/>
    <property type="molecule type" value="Genomic_DNA"/>
</dbReference>
<dbReference type="SUPFAM" id="SSF103473">
    <property type="entry name" value="MFS general substrate transporter"/>
    <property type="match status" value="1"/>
</dbReference>
<keyword evidence="3 6" id="KW-0812">Transmembrane</keyword>
<evidence type="ECO:0000313" key="8">
    <source>
        <dbReference type="EMBL" id="WRQ88703.1"/>
    </source>
</evidence>